<dbReference type="EMBL" id="OX465082">
    <property type="protein sequence ID" value="CAI9289539.1"/>
    <property type="molecule type" value="Genomic_DNA"/>
</dbReference>
<dbReference type="AlphaFoldDB" id="A0AA36EAW2"/>
<dbReference type="Proteomes" id="UP001177003">
    <property type="component" value="Chromosome 6"/>
</dbReference>
<evidence type="ECO:0000313" key="3">
    <source>
        <dbReference type="Proteomes" id="UP001177003"/>
    </source>
</evidence>
<keyword evidence="3" id="KW-1185">Reference proteome</keyword>
<protein>
    <submittedName>
        <fullName evidence="2">Uncharacterized protein</fullName>
    </submittedName>
</protein>
<organism evidence="2 3">
    <name type="scientific">Lactuca saligna</name>
    <name type="common">Willowleaf lettuce</name>
    <dbReference type="NCBI Taxonomy" id="75948"/>
    <lineage>
        <taxon>Eukaryota</taxon>
        <taxon>Viridiplantae</taxon>
        <taxon>Streptophyta</taxon>
        <taxon>Embryophyta</taxon>
        <taxon>Tracheophyta</taxon>
        <taxon>Spermatophyta</taxon>
        <taxon>Magnoliopsida</taxon>
        <taxon>eudicotyledons</taxon>
        <taxon>Gunneridae</taxon>
        <taxon>Pentapetalae</taxon>
        <taxon>asterids</taxon>
        <taxon>campanulids</taxon>
        <taxon>Asterales</taxon>
        <taxon>Asteraceae</taxon>
        <taxon>Cichorioideae</taxon>
        <taxon>Cichorieae</taxon>
        <taxon>Lactucinae</taxon>
        <taxon>Lactuca</taxon>
    </lineage>
</organism>
<accession>A0AA36EAW2</accession>
<gene>
    <name evidence="2" type="ORF">LSALG_LOCUS28775</name>
</gene>
<reference evidence="2" key="1">
    <citation type="submission" date="2023-04" db="EMBL/GenBank/DDBJ databases">
        <authorList>
            <person name="Vijverberg K."/>
            <person name="Xiong W."/>
            <person name="Schranz E."/>
        </authorList>
    </citation>
    <scope>NUCLEOTIDE SEQUENCE</scope>
</reference>
<proteinExistence type="predicted"/>
<sequence length="231" mass="25504">MTAPHDQTKNGTRYAVDLGDGGPGKKPAACFRVPFGSYSVPPSNGAISGVVSTKLGTNCVYRPEWNLTHGSLLTQPSNTHEWSTGYLRYLGADLAELVVVKIERDELREKVCLLQDERNNFEERYVVLAGESSIVEDHVTRLDGEVEHFFHQVRDLVARKEALEARVAAQSVQALHTAIKAFLEIDSTSYLRLGELDLAGLRQLCLDLQVEERPQTGYPRDVEPSSAPPGS</sequence>
<feature type="region of interest" description="Disordered" evidence="1">
    <location>
        <begin position="1"/>
        <end position="20"/>
    </location>
</feature>
<evidence type="ECO:0000256" key="1">
    <source>
        <dbReference type="SAM" id="MobiDB-lite"/>
    </source>
</evidence>
<name>A0AA36EAW2_LACSI</name>
<evidence type="ECO:0000313" key="2">
    <source>
        <dbReference type="EMBL" id="CAI9289539.1"/>
    </source>
</evidence>